<feature type="domain" description="IclR-ED" evidence="5">
    <location>
        <begin position="81"/>
        <end position="236"/>
    </location>
</feature>
<dbReference type="PANTHER" id="PTHR30136">
    <property type="entry name" value="HELIX-TURN-HELIX TRANSCRIPTIONAL REGULATOR, ICLR FAMILY"/>
    <property type="match status" value="1"/>
</dbReference>
<gene>
    <name evidence="6" type="ORF">GCM10022226_71050</name>
</gene>
<dbReference type="InterPro" id="IPR050707">
    <property type="entry name" value="HTH_MetabolicPath_Reg"/>
</dbReference>
<evidence type="ECO:0000256" key="1">
    <source>
        <dbReference type="ARBA" id="ARBA00023015"/>
    </source>
</evidence>
<keyword evidence="7" id="KW-1185">Reference proteome</keyword>
<comment type="caution">
    <text evidence="6">The sequence shown here is derived from an EMBL/GenBank/DDBJ whole genome shotgun (WGS) entry which is preliminary data.</text>
</comment>
<evidence type="ECO:0000259" key="4">
    <source>
        <dbReference type="PROSITE" id="PS51077"/>
    </source>
</evidence>
<evidence type="ECO:0000313" key="7">
    <source>
        <dbReference type="Proteomes" id="UP001500888"/>
    </source>
</evidence>
<accession>A0ABP7J9N0</accession>
<evidence type="ECO:0000259" key="5">
    <source>
        <dbReference type="PROSITE" id="PS51078"/>
    </source>
</evidence>
<dbReference type="InterPro" id="IPR005471">
    <property type="entry name" value="Tscrpt_reg_IclR_N"/>
</dbReference>
<dbReference type="InterPro" id="IPR036390">
    <property type="entry name" value="WH_DNA-bd_sf"/>
</dbReference>
<dbReference type="SMART" id="SM00346">
    <property type="entry name" value="HTH_ICLR"/>
    <property type="match status" value="1"/>
</dbReference>
<organism evidence="6 7">
    <name type="scientific">Sphaerisporangium flaviroseum</name>
    <dbReference type="NCBI Taxonomy" id="509199"/>
    <lineage>
        <taxon>Bacteria</taxon>
        <taxon>Bacillati</taxon>
        <taxon>Actinomycetota</taxon>
        <taxon>Actinomycetes</taxon>
        <taxon>Streptosporangiales</taxon>
        <taxon>Streptosporangiaceae</taxon>
        <taxon>Sphaerisporangium</taxon>
    </lineage>
</organism>
<dbReference type="PANTHER" id="PTHR30136:SF24">
    <property type="entry name" value="HTH-TYPE TRANSCRIPTIONAL REPRESSOR ALLR"/>
    <property type="match status" value="1"/>
</dbReference>
<dbReference type="PROSITE" id="PS51078">
    <property type="entry name" value="ICLR_ED"/>
    <property type="match status" value="1"/>
</dbReference>
<keyword evidence="2" id="KW-0238">DNA-binding</keyword>
<dbReference type="PROSITE" id="PS51077">
    <property type="entry name" value="HTH_ICLR"/>
    <property type="match status" value="1"/>
</dbReference>
<evidence type="ECO:0000256" key="2">
    <source>
        <dbReference type="ARBA" id="ARBA00023125"/>
    </source>
</evidence>
<sequence>MTTDQYDADAGPAPSSAAGSKTIDTGLRLLAILRDHPDGLTITELAQLADVHRNAVSRNLTALGNHRLVARVGTRFTLGLGIVELNAAVRHGLRAAAASALQVLADTCHATAFITVLDTDDQAVVLTVAEPRGSTFHVAYRAGNRHPADRGASGIAILAGRPPRPGEREAIAEARVAGYSVTTGELQRGAWGVAAPITAGGLPAEASVGVVTIGERDESRIAPLVLSTAAQIARLL</sequence>
<dbReference type="Pfam" id="PF09339">
    <property type="entry name" value="HTH_IclR"/>
    <property type="match status" value="1"/>
</dbReference>
<dbReference type="InterPro" id="IPR014757">
    <property type="entry name" value="Tscrpt_reg_IclR_C"/>
</dbReference>
<dbReference type="EMBL" id="BAAAZR010000041">
    <property type="protein sequence ID" value="GAA3838567.1"/>
    <property type="molecule type" value="Genomic_DNA"/>
</dbReference>
<reference evidence="7" key="1">
    <citation type="journal article" date="2019" name="Int. J. Syst. Evol. Microbiol.">
        <title>The Global Catalogue of Microorganisms (GCM) 10K type strain sequencing project: providing services to taxonomists for standard genome sequencing and annotation.</title>
        <authorList>
            <consortium name="The Broad Institute Genomics Platform"/>
            <consortium name="The Broad Institute Genome Sequencing Center for Infectious Disease"/>
            <person name="Wu L."/>
            <person name="Ma J."/>
        </authorList>
    </citation>
    <scope>NUCLEOTIDE SEQUENCE [LARGE SCALE GENOMIC DNA]</scope>
    <source>
        <strain evidence="7">JCM 16908</strain>
    </source>
</reference>
<dbReference type="SUPFAM" id="SSF46785">
    <property type="entry name" value="Winged helix' DNA-binding domain"/>
    <property type="match status" value="1"/>
</dbReference>
<proteinExistence type="predicted"/>
<evidence type="ECO:0000256" key="3">
    <source>
        <dbReference type="ARBA" id="ARBA00023163"/>
    </source>
</evidence>
<dbReference type="Gene3D" id="1.10.10.10">
    <property type="entry name" value="Winged helix-like DNA-binding domain superfamily/Winged helix DNA-binding domain"/>
    <property type="match status" value="1"/>
</dbReference>
<dbReference type="Gene3D" id="3.30.450.40">
    <property type="match status" value="2"/>
</dbReference>
<feature type="domain" description="HTH iclR-type" evidence="4">
    <location>
        <begin position="20"/>
        <end position="80"/>
    </location>
</feature>
<evidence type="ECO:0000313" key="6">
    <source>
        <dbReference type="EMBL" id="GAA3838567.1"/>
    </source>
</evidence>
<dbReference type="InterPro" id="IPR029016">
    <property type="entry name" value="GAF-like_dom_sf"/>
</dbReference>
<protein>
    <submittedName>
        <fullName evidence="6">Helix-turn-helix domain-containing protein</fullName>
    </submittedName>
</protein>
<dbReference type="SUPFAM" id="SSF55781">
    <property type="entry name" value="GAF domain-like"/>
    <property type="match status" value="1"/>
</dbReference>
<keyword evidence="1" id="KW-0805">Transcription regulation</keyword>
<dbReference type="InterPro" id="IPR036388">
    <property type="entry name" value="WH-like_DNA-bd_sf"/>
</dbReference>
<keyword evidence="3" id="KW-0804">Transcription</keyword>
<name>A0ABP7J9N0_9ACTN</name>
<dbReference type="Proteomes" id="UP001500888">
    <property type="component" value="Unassembled WGS sequence"/>
</dbReference>
<dbReference type="RefSeq" id="WP_344950854.1">
    <property type="nucleotide sequence ID" value="NZ_BAAAZR010000041.1"/>
</dbReference>